<dbReference type="RefSeq" id="WP_185899002.1">
    <property type="nucleotide sequence ID" value="NZ_JACLZK010000002.1"/>
</dbReference>
<evidence type="ECO:0000313" key="2">
    <source>
        <dbReference type="Proteomes" id="UP000552683"/>
    </source>
</evidence>
<organism evidence="1 2">
    <name type="scientific">Campylobacter massiliensis</name>
    <dbReference type="NCBI Taxonomy" id="2762557"/>
    <lineage>
        <taxon>Bacteria</taxon>
        <taxon>Pseudomonadati</taxon>
        <taxon>Campylobacterota</taxon>
        <taxon>Epsilonproteobacteria</taxon>
        <taxon>Campylobacterales</taxon>
        <taxon>Campylobacteraceae</taxon>
        <taxon>Campylobacter</taxon>
    </lineage>
</organism>
<name>A0A842J6P4_9BACT</name>
<comment type="caution">
    <text evidence="1">The sequence shown here is derived from an EMBL/GenBank/DDBJ whole genome shotgun (WGS) entry which is preliminary data.</text>
</comment>
<dbReference type="AlphaFoldDB" id="A0A842J6P4"/>
<sequence length="177" mass="21191">MQVKNDIHSQQLALGRAFSKGYDRIFQSYVKKLENYEEKDTESRQEAFDKFYDTQKKLRDRYEAAKYKLDIQDRPNIYTMTSVTNYNQKITLDKINEEIEIERKKLKEKLASGKYDFMERLRLNNEFNDFKENLREKAFGDIKKFNDQYQRAFIKKDFSTISNLQNSLLSSLLSGDL</sequence>
<proteinExistence type="predicted"/>
<keyword evidence="2" id="KW-1185">Reference proteome</keyword>
<dbReference type="EMBL" id="JACLZK010000002">
    <property type="protein sequence ID" value="MBC2883487.1"/>
    <property type="molecule type" value="Genomic_DNA"/>
</dbReference>
<protein>
    <submittedName>
        <fullName evidence="1">Uncharacterized protein</fullName>
    </submittedName>
</protein>
<accession>A0A842J6P4</accession>
<evidence type="ECO:0000313" key="1">
    <source>
        <dbReference type="EMBL" id="MBC2883487.1"/>
    </source>
</evidence>
<dbReference type="Proteomes" id="UP000552683">
    <property type="component" value="Unassembled WGS sequence"/>
</dbReference>
<gene>
    <name evidence="1" type="ORF">H7R39_09535</name>
</gene>
<reference evidence="1 2" key="1">
    <citation type="submission" date="2020-08" db="EMBL/GenBank/DDBJ databases">
        <title>Complete genome and description of Campylobacter massiliensis Marseille-Q3452 sp. nov.</title>
        <authorList>
            <person name="Antezack A."/>
        </authorList>
    </citation>
    <scope>NUCLEOTIDE SEQUENCE [LARGE SCALE GENOMIC DNA]</scope>
    <source>
        <strain evidence="1 2">Marseille-Q3452</strain>
    </source>
</reference>